<feature type="region of interest" description="Disordered" evidence="1">
    <location>
        <begin position="104"/>
        <end position="156"/>
    </location>
</feature>
<proteinExistence type="predicted"/>
<evidence type="ECO:0000256" key="1">
    <source>
        <dbReference type="SAM" id="MobiDB-lite"/>
    </source>
</evidence>
<dbReference type="InParanoid" id="A0A286U7E1"/>
<feature type="domain" description="DUF6699" evidence="2">
    <location>
        <begin position="187"/>
        <end position="326"/>
    </location>
</feature>
<accession>A0A286U7E1</accession>
<evidence type="ECO:0000313" key="4">
    <source>
        <dbReference type="Proteomes" id="UP000217199"/>
    </source>
</evidence>
<feature type="compositionally biased region" description="Basic and acidic residues" evidence="1">
    <location>
        <begin position="48"/>
        <end position="60"/>
    </location>
</feature>
<evidence type="ECO:0000259" key="2">
    <source>
        <dbReference type="Pfam" id="PF20415"/>
    </source>
</evidence>
<dbReference type="AlphaFoldDB" id="A0A286U7E1"/>
<feature type="compositionally biased region" description="Basic and acidic residues" evidence="1">
    <location>
        <begin position="128"/>
        <end position="140"/>
    </location>
</feature>
<protein>
    <recommendedName>
        <fullName evidence="2">DUF6699 domain-containing protein</fullName>
    </recommendedName>
</protein>
<feature type="region of interest" description="Disordered" evidence="1">
    <location>
        <begin position="345"/>
        <end position="367"/>
    </location>
</feature>
<gene>
    <name evidence="3" type="ORF">PNOK_0926000</name>
</gene>
<feature type="compositionally biased region" description="Polar residues" evidence="1">
    <location>
        <begin position="141"/>
        <end position="156"/>
    </location>
</feature>
<feature type="region of interest" description="Disordered" evidence="1">
    <location>
        <begin position="48"/>
        <end position="77"/>
    </location>
</feature>
<dbReference type="InterPro" id="IPR046522">
    <property type="entry name" value="DUF6699"/>
</dbReference>
<dbReference type="OrthoDB" id="3251728at2759"/>
<keyword evidence="4" id="KW-1185">Reference proteome</keyword>
<feature type="compositionally biased region" description="Pro residues" evidence="1">
    <location>
        <begin position="116"/>
        <end position="125"/>
    </location>
</feature>
<name>A0A286U7E1_9AGAM</name>
<reference evidence="3 4" key="1">
    <citation type="journal article" date="2017" name="Mol. Ecol.">
        <title>Comparative and population genomic landscape of Phellinus noxius: A hypervariable fungus causing root rot in trees.</title>
        <authorList>
            <person name="Chung C.L."/>
            <person name="Lee T.J."/>
            <person name="Akiba M."/>
            <person name="Lee H.H."/>
            <person name="Kuo T.H."/>
            <person name="Liu D."/>
            <person name="Ke H.M."/>
            <person name="Yokoi T."/>
            <person name="Roa M.B."/>
            <person name="Lu M.J."/>
            <person name="Chang Y.Y."/>
            <person name="Ann P.J."/>
            <person name="Tsai J.N."/>
            <person name="Chen C.Y."/>
            <person name="Tzean S.S."/>
            <person name="Ota Y."/>
            <person name="Hattori T."/>
            <person name="Sahashi N."/>
            <person name="Liou R.F."/>
            <person name="Kikuchi T."/>
            <person name="Tsai I.J."/>
        </authorList>
    </citation>
    <scope>NUCLEOTIDE SEQUENCE [LARGE SCALE GENOMIC DNA]</scope>
    <source>
        <strain evidence="3 4">FFPRI411160</strain>
    </source>
</reference>
<evidence type="ECO:0000313" key="3">
    <source>
        <dbReference type="EMBL" id="PAV15496.1"/>
    </source>
</evidence>
<dbReference type="Proteomes" id="UP000217199">
    <property type="component" value="Unassembled WGS sequence"/>
</dbReference>
<dbReference type="EMBL" id="NBII01000010">
    <property type="protein sequence ID" value="PAV15496.1"/>
    <property type="molecule type" value="Genomic_DNA"/>
</dbReference>
<comment type="caution">
    <text evidence="3">The sequence shown here is derived from an EMBL/GenBank/DDBJ whole genome shotgun (WGS) entry which is preliminary data.</text>
</comment>
<dbReference type="Pfam" id="PF20415">
    <property type="entry name" value="DUF6699"/>
    <property type="match status" value="1"/>
</dbReference>
<organism evidence="3 4">
    <name type="scientific">Pyrrhoderma noxium</name>
    <dbReference type="NCBI Taxonomy" id="2282107"/>
    <lineage>
        <taxon>Eukaryota</taxon>
        <taxon>Fungi</taxon>
        <taxon>Dikarya</taxon>
        <taxon>Basidiomycota</taxon>
        <taxon>Agaricomycotina</taxon>
        <taxon>Agaricomycetes</taxon>
        <taxon>Hymenochaetales</taxon>
        <taxon>Hymenochaetaceae</taxon>
        <taxon>Pyrrhoderma</taxon>
    </lineage>
</organism>
<sequence length="367" mass="42671">MLIAQPMAFPVYVDNKESFGANYNRRYPSPPLDDFVPNRWAEWKESIRERESIPRPEHAQHQYRHRTVSQAVPGTPYYQTPYYQTQAQQEDYYPRSRLESVPVPEWVRNGKGPVPKVGPKPPSRPPSRKGDESEHYRQETNYHPTTSEMRTRARANSSAAFYAQRLPPDQDTRKAHKLIQYGSKRLIRYDMRLPYTSVKKTTDTGHPTYLKYSDLTSAAFEPYCKEAFIRTSAIRDLSFKVVAKNGECIIIQDVLDAIQRSLCGKIDVKRYMLDSINPKVYKATTTAFEKRIELYADRVDMNLVRQGGLQNVDQLGENYMFIGLAPLRTNDDRNWWMLYVDVEDESEPKPEVKPTSRLKKLFSTSKP</sequence>